<sequence length="286" mass="30492">MRGADSQVVVEDTRFSGPATAVSVDEARAEVRRSTAEGGQSAAFSVMNGMLVLDDVKVTGHEYAVSAMRARRLEVRRFTSVRALRAGMGLSMSQAQLRDIVVRDSGEYGGLQFMGGDLDVERIRIEGASEYGLMAIRGKLRLRDATIERVRTSDGIAGDGLHLRQLEADVEDVVVRDAQGACVLVAQDARVSLRDANLRGCGAVGLLVDTLSRLRASEVEIRGAATALGALGDGELHVDGLTARDLAEGLVHAECGGATQVRLRNVRTEDTRGLSAACVHREAPPK</sequence>
<dbReference type="Proteomes" id="UP000009026">
    <property type="component" value="Chromosome"/>
</dbReference>
<dbReference type="AlphaFoldDB" id="A0A0H4X0L4"/>
<dbReference type="OrthoDB" id="5380276at2"/>
<accession>A0A0H4X0L4</accession>
<dbReference type="EMBL" id="CP012109">
    <property type="protein sequence ID" value="AKQ68634.1"/>
    <property type="molecule type" value="Genomic_DNA"/>
</dbReference>
<name>A0A0H4X0L4_9BACT</name>
<dbReference type="RefSeq" id="WP_063787460.1">
    <property type="nucleotide sequence ID" value="NZ_CP012109.1"/>
</dbReference>
<dbReference type="PATRIC" id="fig|1297742.4.peg.5641"/>
<keyword evidence="1" id="KW-0449">Lipoprotein</keyword>
<keyword evidence="2" id="KW-1185">Reference proteome</keyword>
<evidence type="ECO:0000313" key="2">
    <source>
        <dbReference type="Proteomes" id="UP000009026"/>
    </source>
</evidence>
<dbReference type="KEGG" id="mym:A176_005546"/>
<proteinExistence type="predicted"/>
<organism evidence="1 2">
    <name type="scientific">Pseudomyxococcus hansupus</name>
    <dbReference type="NCBI Taxonomy" id="1297742"/>
    <lineage>
        <taxon>Bacteria</taxon>
        <taxon>Pseudomonadati</taxon>
        <taxon>Myxococcota</taxon>
        <taxon>Myxococcia</taxon>
        <taxon>Myxococcales</taxon>
        <taxon>Cystobacterineae</taxon>
        <taxon>Myxococcaceae</taxon>
        <taxon>Pseudomyxococcus</taxon>
    </lineage>
</organism>
<evidence type="ECO:0000313" key="1">
    <source>
        <dbReference type="EMBL" id="AKQ68634.1"/>
    </source>
</evidence>
<gene>
    <name evidence="1" type="ORF">A176_005546</name>
</gene>
<reference evidence="1 2" key="1">
    <citation type="journal article" date="2016" name="PLoS ONE">
        <title>Complete Genome Sequence and Comparative Genomics of a Novel Myxobacterium Myxococcus hansupus.</title>
        <authorList>
            <person name="Sharma G."/>
            <person name="Narwani T."/>
            <person name="Subramanian S."/>
        </authorList>
    </citation>
    <scope>NUCLEOTIDE SEQUENCE [LARGE SCALE GENOMIC DNA]</scope>
    <source>
        <strain evidence="2">mixupus</strain>
    </source>
</reference>
<protein>
    <submittedName>
        <fullName evidence="1">Putative lipoprotein</fullName>
    </submittedName>
</protein>